<keyword evidence="5 10" id="KW-0067">ATP-binding</keyword>
<keyword evidence="6 10" id="KW-0648">Protein biosynthesis</keyword>
<dbReference type="EC" id="6.1.1.10" evidence="2"/>
<dbReference type="SUPFAM" id="SSF55729">
    <property type="entry name" value="Acyl-CoA N-acyltransferases (Nat)"/>
    <property type="match status" value="1"/>
</dbReference>
<dbReference type="InterPro" id="IPR033911">
    <property type="entry name" value="MetRS_core"/>
</dbReference>
<dbReference type="GO" id="GO:0005524">
    <property type="term" value="F:ATP binding"/>
    <property type="evidence" value="ECO:0007669"/>
    <property type="project" value="UniProtKB-KW"/>
</dbReference>
<dbReference type="PANTHER" id="PTHR43326">
    <property type="entry name" value="METHIONYL-TRNA SYNTHETASE"/>
    <property type="match status" value="1"/>
</dbReference>
<dbReference type="FunFam" id="2.170.220.10:FF:000001">
    <property type="entry name" value="methionine--tRNA ligase, mitochondrial"/>
    <property type="match status" value="1"/>
</dbReference>
<keyword evidence="4 10" id="KW-0547">Nucleotide-binding</keyword>
<dbReference type="SUPFAM" id="SSF47323">
    <property type="entry name" value="Anticodon-binding domain of a subclass of class I aminoacyl-tRNA synthetases"/>
    <property type="match status" value="1"/>
</dbReference>
<dbReference type="Proteomes" id="UP001265746">
    <property type="component" value="Unassembled WGS sequence"/>
</dbReference>
<evidence type="ECO:0000313" key="13">
    <source>
        <dbReference type="Proteomes" id="UP001265746"/>
    </source>
</evidence>
<dbReference type="InterPro" id="IPR014758">
    <property type="entry name" value="Met-tRNA_synth"/>
</dbReference>
<evidence type="ECO:0000256" key="6">
    <source>
        <dbReference type="ARBA" id="ARBA00022917"/>
    </source>
</evidence>
<dbReference type="Pfam" id="PF09334">
    <property type="entry name" value="tRNA-synt_1g"/>
    <property type="match status" value="1"/>
</dbReference>
<keyword evidence="7 10" id="KW-0030">Aminoacyl-tRNA synthetase</keyword>
<keyword evidence="13" id="KW-1185">Reference proteome</keyword>
<accession>A0AAD9SAB6</accession>
<dbReference type="Pfam" id="PF13302">
    <property type="entry name" value="Acetyltransf_3"/>
    <property type="match status" value="1"/>
</dbReference>
<dbReference type="GO" id="GO:0004825">
    <property type="term" value="F:methionine-tRNA ligase activity"/>
    <property type="evidence" value="ECO:0007669"/>
    <property type="project" value="UniProtKB-EC"/>
</dbReference>
<dbReference type="NCBIfam" id="TIGR00398">
    <property type="entry name" value="metG"/>
    <property type="match status" value="1"/>
</dbReference>
<evidence type="ECO:0000256" key="8">
    <source>
        <dbReference type="ARBA" id="ARBA00047364"/>
    </source>
</evidence>
<dbReference type="InterPro" id="IPR000182">
    <property type="entry name" value="GNAT_dom"/>
</dbReference>
<dbReference type="SUPFAM" id="SSF52374">
    <property type="entry name" value="Nucleotidylyl transferase"/>
    <property type="match status" value="1"/>
</dbReference>
<protein>
    <recommendedName>
        <fullName evidence="9">Probable methionine--tRNA ligase, mitochondrial</fullName>
        <ecNumber evidence="2">6.1.1.10</ecNumber>
    </recommendedName>
</protein>
<dbReference type="Gene3D" id="3.40.630.30">
    <property type="match status" value="1"/>
</dbReference>
<dbReference type="InterPro" id="IPR014729">
    <property type="entry name" value="Rossmann-like_a/b/a_fold"/>
</dbReference>
<name>A0AAD9SAB6_PHOAM</name>
<dbReference type="PRINTS" id="PR01041">
    <property type="entry name" value="TRNASYNTHMET"/>
</dbReference>
<evidence type="ECO:0000256" key="1">
    <source>
        <dbReference type="ARBA" id="ARBA00005594"/>
    </source>
</evidence>
<evidence type="ECO:0000259" key="11">
    <source>
        <dbReference type="PROSITE" id="PS51186"/>
    </source>
</evidence>
<dbReference type="PANTHER" id="PTHR43326:SF1">
    <property type="entry name" value="METHIONINE--TRNA LIGASE, MITOCHONDRIAL"/>
    <property type="match status" value="1"/>
</dbReference>
<dbReference type="AlphaFoldDB" id="A0AAD9SAB6"/>
<dbReference type="EMBL" id="JAUJFL010000005">
    <property type="protein sequence ID" value="KAK2602517.1"/>
    <property type="molecule type" value="Genomic_DNA"/>
</dbReference>
<proteinExistence type="inferred from homology"/>
<dbReference type="InterPro" id="IPR041872">
    <property type="entry name" value="Anticodon_Met"/>
</dbReference>
<dbReference type="Gene3D" id="1.10.730.10">
    <property type="entry name" value="Isoleucyl-tRNA Synthetase, Domain 1"/>
    <property type="match status" value="1"/>
</dbReference>
<dbReference type="PROSITE" id="PS51186">
    <property type="entry name" value="GNAT"/>
    <property type="match status" value="1"/>
</dbReference>
<sequence length="821" mass="93475">MDRIFLRSAGRLRSLQSASLRGPDWVCSSCRHNVLRSTRARAYATKHASQTATEATEPVSHAEPKPYYVTTPIFYVNASPHIGHMYTMVLADVLKRWHKLKGRQSLLLTGTDEHGMKVQQAAEFNDTPPKEWCDIQAEKFKQLAAKTNLANDFFIRTTDEDHKEAVRHFWFLLKEKGLIYESKHEGWYCVSDETFYPESMLGRKVDPLTGEVSLASVESGNSVEWTEEKNYHFRMTALKDQLLEFYQQNPDFIVPRSRMREVVHWVQNNLEDLSISRPSNRLSWGIRVPGDDSQTIYVWVDALINYMTKAGFPNWVPGRETGGGWPADVHVIGKDIVRFHGVYWPALLLAVGISPPKKLLSHAHWTMNGRKMSKSLGNVVNPYYAIDRWGVDTMRLFMMLDGGIENDADYDNGIIVQRYKKVLAGTFGNLLSRVTRSKAWNVRASVQAAPLLTSSLHESKVDERFVALFKAQTARIDTLYRQMDKLMESPDPRRALMALVEVAFEGNRFITEMAPWAISREMKEKSQEEQVRLNALLEQTIYIMAETLRNMGILLQPYMPGKAQHMLDVLGVPEEKRTFEYCGFGKDLDYGQPMRSPAISNPGRVLLVPYDRHHVPQYHVWMSDPAIQEATASDPLTMEEEYENQQSWRESHDKLTFILCKSVAINDAPEPSVVAGEVDSPDKMIGDINFFLYPNEDDEADTGGANPTYCVGEIDIMIASPNDRGKGLGKAAVSTFMHYIWSNRTAILREYQATAPPELKFLMAKIKATNTHSIALFKSLGFEQEGDVNYFGEVKLVLHDLHRLETPSDGYQVVEFKRPVN</sequence>
<dbReference type="Gene3D" id="3.40.50.620">
    <property type="entry name" value="HUPs"/>
    <property type="match status" value="1"/>
</dbReference>
<evidence type="ECO:0000256" key="7">
    <source>
        <dbReference type="ARBA" id="ARBA00023146"/>
    </source>
</evidence>
<organism evidence="12 13">
    <name type="scientific">Phomopsis amygdali</name>
    <name type="common">Fusicoccum amygdali</name>
    <dbReference type="NCBI Taxonomy" id="1214568"/>
    <lineage>
        <taxon>Eukaryota</taxon>
        <taxon>Fungi</taxon>
        <taxon>Dikarya</taxon>
        <taxon>Ascomycota</taxon>
        <taxon>Pezizomycotina</taxon>
        <taxon>Sordariomycetes</taxon>
        <taxon>Sordariomycetidae</taxon>
        <taxon>Diaporthales</taxon>
        <taxon>Diaporthaceae</taxon>
        <taxon>Diaporthe</taxon>
    </lineage>
</organism>
<reference evidence="12" key="1">
    <citation type="submission" date="2023-06" db="EMBL/GenBank/DDBJ databases">
        <authorList>
            <person name="Noh H."/>
        </authorList>
    </citation>
    <scope>NUCLEOTIDE SEQUENCE</scope>
    <source>
        <strain evidence="12">DUCC20226</strain>
    </source>
</reference>
<comment type="catalytic activity">
    <reaction evidence="8">
        <text>tRNA(Met) + L-methionine + ATP = L-methionyl-tRNA(Met) + AMP + diphosphate</text>
        <dbReference type="Rhea" id="RHEA:13481"/>
        <dbReference type="Rhea" id="RHEA-COMP:9667"/>
        <dbReference type="Rhea" id="RHEA-COMP:9698"/>
        <dbReference type="ChEBI" id="CHEBI:30616"/>
        <dbReference type="ChEBI" id="CHEBI:33019"/>
        <dbReference type="ChEBI" id="CHEBI:57844"/>
        <dbReference type="ChEBI" id="CHEBI:78442"/>
        <dbReference type="ChEBI" id="CHEBI:78530"/>
        <dbReference type="ChEBI" id="CHEBI:456215"/>
        <dbReference type="EC" id="6.1.1.10"/>
    </reaction>
</comment>
<dbReference type="GO" id="GO:0016747">
    <property type="term" value="F:acyltransferase activity, transferring groups other than amino-acyl groups"/>
    <property type="evidence" value="ECO:0007669"/>
    <property type="project" value="InterPro"/>
</dbReference>
<dbReference type="GO" id="GO:0006431">
    <property type="term" value="P:methionyl-tRNA aminoacylation"/>
    <property type="evidence" value="ECO:0007669"/>
    <property type="project" value="InterPro"/>
</dbReference>
<evidence type="ECO:0000256" key="9">
    <source>
        <dbReference type="ARBA" id="ARBA00068817"/>
    </source>
</evidence>
<evidence type="ECO:0000256" key="4">
    <source>
        <dbReference type="ARBA" id="ARBA00022741"/>
    </source>
</evidence>
<dbReference type="InterPro" id="IPR023457">
    <property type="entry name" value="Met-tRNA_synth_2"/>
</dbReference>
<evidence type="ECO:0000256" key="10">
    <source>
        <dbReference type="RuleBase" id="RU363039"/>
    </source>
</evidence>
<feature type="domain" description="N-acetyltransferase" evidence="11">
    <location>
        <begin position="625"/>
        <end position="807"/>
    </location>
</feature>
<dbReference type="InterPro" id="IPR009080">
    <property type="entry name" value="tRNAsynth_Ia_anticodon-bd"/>
</dbReference>
<comment type="caution">
    <text evidence="12">The sequence shown here is derived from an EMBL/GenBank/DDBJ whole genome shotgun (WGS) entry which is preliminary data.</text>
</comment>
<gene>
    <name evidence="12" type="ORF">N8I77_009041</name>
</gene>
<evidence type="ECO:0000256" key="5">
    <source>
        <dbReference type="ARBA" id="ARBA00022840"/>
    </source>
</evidence>
<dbReference type="GO" id="GO:0005739">
    <property type="term" value="C:mitochondrion"/>
    <property type="evidence" value="ECO:0007669"/>
    <property type="project" value="UniProtKB-ARBA"/>
</dbReference>
<dbReference type="InterPro" id="IPR016181">
    <property type="entry name" value="Acyl_CoA_acyltransferase"/>
</dbReference>
<evidence type="ECO:0000256" key="2">
    <source>
        <dbReference type="ARBA" id="ARBA00012838"/>
    </source>
</evidence>
<dbReference type="CDD" id="cd00814">
    <property type="entry name" value="MetRS_core"/>
    <property type="match status" value="1"/>
</dbReference>
<evidence type="ECO:0000313" key="12">
    <source>
        <dbReference type="EMBL" id="KAK2602517.1"/>
    </source>
</evidence>
<evidence type="ECO:0000256" key="3">
    <source>
        <dbReference type="ARBA" id="ARBA00022598"/>
    </source>
</evidence>
<keyword evidence="3 10" id="KW-0436">Ligase</keyword>
<comment type="similarity">
    <text evidence="1 10">Belongs to the class-I aminoacyl-tRNA synthetase family.</text>
</comment>
<dbReference type="Gene3D" id="2.170.220.10">
    <property type="match status" value="1"/>
</dbReference>
<dbReference type="InterPro" id="IPR015413">
    <property type="entry name" value="Methionyl/Leucyl_tRNA_Synth"/>
</dbReference>
<dbReference type="Pfam" id="PF19303">
    <property type="entry name" value="Anticodon_3"/>
    <property type="match status" value="1"/>
</dbReference>